<dbReference type="Pfam" id="PF03789">
    <property type="entry name" value="ELK"/>
    <property type="match status" value="1"/>
</dbReference>
<dbReference type="GO" id="GO:0003677">
    <property type="term" value="F:DNA binding"/>
    <property type="evidence" value="ECO:0007669"/>
    <property type="project" value="UniProtKB-UniRule"/>
</dbReference>
<reference evidence="9 10" key="1">
    <citation type="submission" date="2024-01" db="EMBL/GenBank/DDBJ databases">
        <title>Genome assemblies of Stephania.</title>
        <authorList>
            <person name="Yang L."/>
        </authorList>
    </citation>
    <scope>NUCLEOTIDE SEQUENCE [LARGE SCALE GENOMIC DNA]</scope>
    <source>
        <strain evidence="9">YNDBR</strain>
        <tissue evidence="9">Leaf</tissue>
    </source>
</reference>
<evidence type="ECO:0000256" key="2">
    <source>
        <dbReference type="ARBA" id="ARBA00023125"/>
    </source>
</evidence>
<dbReference type="InterPro" id="IPR005539">
    <property type="entry name" value="ELK_dom"/>
</dbReference>
<sequence length="314" mass="35754">MDDMFIRVDDASAAAVSCSQHEDVSAGDDFDRIMMTKKSSSSSSSEEDEICRVIKTQISAHPLYPNLVSAYIQCRKVGAPPEMATLLEEIITSRPSYSCSSTTTEISADPELNDFMESYCKVLMRLKEEVSRPFEEATTFLTNMETQLTDLCKGVVVSATNNSDEAAGSSEEELSCGEMEGSENHEFSVPRLGDRELKEMLLRKYSGYISTLRKEFLKKRKKGKLPKDSRLMLLDWWNSHYRWPYPTEEEKMKLAERTGLDQKQINNWFINQRKRHWKPSEDMRFAVMEGVGGITGPLLYGDNSRSMNDDHDSI</sequence>
<dbReference type="InterPro" id="IPR001356">
    <property type="entry name" value="HD"/>
</dbReference>
<dbReference type="PANTHER" id="PTHR11850">
    <property type="entry name" value="HOMEOBOX PROTEIN TRANSCRIPTION FACTORS"/>
    <property type="match status" value="1"/>
</dbReference>
<evidence type="ECO:0000256" key="4">
    <source>
        <dbReference type="ARBA" id="ARBA00023242"/>
    </source>
</evidence>
<evidence type="ECO:0000256" key="1">
    <source>
        <dbReference type="ARBA" id="ARBA00004123"/>
    </source>
</evidence>
<dbReference type="EMBL" id="JBBNAF010000003">
    <property type="protein sequence ID" value="KAK9161734.1"/>
    <property type="molecule type" value="Genomic_DNA"/>
</dbReference>
<keyword evidence="4 5" id="KW-0539">Nucleus</keyword>
<keyword evidence="2 5" id="KW-0238">DNA-binding</keyword>
<evidence type="ECO:0000256" key="5">
    <source>
        <dbReference type="PROSITE-ProRule" id="PRU00108"/>
    </source>
</evidence>
<dbReference type="CDD" id="cd00086">
    <property type="entry name" value="homeodomain"/>
    <property type="match status" value="1"/>
</dbReference>
<comment type="subcellular location">
    <subcellularLocation>
        <location evidence="1 5">Nucleus</location>
    </subcellularLocation>
</comment>
<feature type="domain" description="ELK" evidence="8">
    <location>
        <begin position="196"/>
        <end position="216"/>
    </location>
</feature>
<comment type="caution">
    <text evidence="9">The sequence shown here is derived from an EMBL/GenBank/DDBJ whole genome shotgun (WGS) entry which is preliminary data.</text>
</comment>
<accession>A0AAP0L1Q0</accession>
<dbReference type="InterPro" id="IPR009057">
    <property type="entry name" value="Homeodomain-like_sf"/>
</dbReference>
<evidence type="ECO:0008006" key="11">
    <source>
        <dbReference type="Google" id="ProtNLM"/>
    </source>
</evidence>
<dbReference type="SUPFAM" id="SSF46689">
    <property type="entry name" value="Homeodomain-like"/>
    <property type="match status" value="1"/>
</dbReference>
<keyword evidence="3 5" id="KW-0371">Homeobox</keyword>
<dbReference type="Pfam" id="PF05920">
    <property type="entry name" value="Homeobox_KN"/>
    <property type="match status" value="1"/>
</dbReference>
<dbReference type="Pfam" id="PF03790">
    <property type="entry name" value="KNOX1"/>
    <property type="match status" value="1"/>
</dbReference>
<dbReference type="SMART" id="SM01256">
    <property type="entry name" value="KNOX2"/>
    <property type="match status" value="1"/>
</dbReference>
<dbReference type="InterPro" id="IPR017970">
    <property type="entry name" value="Homeobox_CS"/>
</dbReference>
<dbReference type="PROSITE" id="PS51213">
    <property type="entry name" value="ELK"/>
    <property type="match status" value="1"/>
</dbReference>
<protein>
    <recommendedName>
        <fullName evidence="11">Homeobox protein knotted-1-like 1</fullName>
    </recommendedName>
</protein>
<evidence type="ECO:0000256" key="6">
    <source>
        <dbReference type="PROSITE-ProRule" id="PRU00559"/>
    </source>
</evidence>
<dbReference type="Gene3D" id="1.10.10.60">
    <property type="entry name" value="Homeodomain-like"/>
    <property type="match status" value="1"/>
</dbReference>
<feature type="domain" description="Homeobox" evidence="7">
    <location>
        <begin position="216"/>
        <end position="279"/>
    </location>
</feature>
<dbReference type="SMART" id="SM01255">
    <property type="entry name" value="KNOX1"/>
    <property type="match status" value="1"/>
</dbReference>
<evidence type="ECO:0000259" key="7">
    <source>
        <dbReference type="PROSITE" id="PS50071"/>
    </source>
</evidence>
<feature type="DNA-binding region" description="Homeobox; TALE-type" evidence="5">
    <location>
        <begin position="217"/>
        <end position="280"/>
    </location>
</feature>
<dbReference type="Pfam" id="PF03791">
    <property type="entry name" value="KNOX2"/>
    <property type="match status" value="1"/>
</dbReference>
<keyword evidence="10" id="KW-1185">Reference proteome</keyword>
<dbReference type="InterPro" id="IPR005541">
    <property type="entry name" value="KNOX2"/>
</dbReference>
<dbReference type="PROSITE" id="PS50071">
    <property type="entry name" value="HOMEOBOX_2"/>
    <property type="match status" value="1"/>
</dbReference>
<evidence type="ECO:0000313" key="10">
    <source>
        <dbReference type="Proteomes" id="UP001420932"/>
    </source>
</evidence>
<evidence type="ECO:0000256" key="3">
    <source>
        <dbReference type="ARBA" id="ARBA00023155"/>
    </source>
</evidence>
<comment type="similarity">
    <text evidence="6">Belongs to the TALE/KNOX homeobox family.</text>
</comment>
<dbReference type="InterPro" id="IPR050224">
    <property type="entry name" value="TALE_homeobox"/>
</dbReference>
<dbReference type="Proteomes" id="UP001420932">
    <property type="component" value="Unassembled WGS sequence"/>
</dbReference>
<dbReference type="SMART" id="SM01188">
    <property type="entry name" value="ELK"/>
    <property type="match status" value="2"/>
</dbReference>
<dbReference type="AlphaFoldDB" id="A0AAP0L1Q0"/>
<dbReference type="SMART" id="SM00389">
    <property type="entry name" value="HOX"/>
    <property type="match status" value="1"/>
</dbReference>
<evidence type="ECO:0000259" key="8">
    <source>
        <dbReference type="PROSITE" id="PS51213"/>
    </source>
</evidence>
<dbReference type="InterPro" id="IPR005540">
    <property type="entry name" value="KNOX1"/>
</dbReference>
<gene>
    <name evidence="9" type="ORF">Syun_008075</name>
</gene>
<dbReference type="PROSITE" id="PS00027">
    <property type="entry name" value="HOMEOBOX_1"/>
    <property type="match status" value="1"/>
</dbReference>
<dbReference type="GO" id="GO:0005634">
    <property type="term" value="C:nucleus"/>
    <property type="evidence" value="ECO:0007669"/>
    <property type="project" value="UniProtKB-SubCell"/>
</dbReference>
<dbReference type="InterPro" id="IPR008422">
    <property type="entry name" value="KN_HD"/>
</dbReference>
<organism evidence="9 10">
    <name type="scientific">Stephania yunnanensis</name>
    <dbReference type="NCBI Taxonomy" id="152371"/>
    <lineage>
        <taxon>Eukaryota</taxon>
        <taxon>Viridiplantae</taxon>
        <taxon>Streptophyta</taxon>
        <taxon>Embryophyta</taxon>
        <taxon>Tracheophyta</taxon>
        <taxon>Spermatophyta</taxon>
        <taxon>Magnoliopsida</taxon>
        <taxon>Ranunculales</taxon>
        <taxon>Menispermaceae</taxon>
        <taxon>Menispermoideae</taxon>
        <taxon>Cissampelideae</taxon>
        <taxon>Stephania</taxon>
    </lineage>
</organism>
<proteinExistence type="inferred from homology"/>
<dbReference type="GO" id="GO:0000981">
    <property type="term" value="F:DNA-binding transcription factor activity, RNA polymerase II-specific"/>
    <property type="evidence" value="ECO:0007669"/>
    <property type="project" value="InterPro"/>
</dbReference>
<name>A0AAP0L1Q0_9MAGN</name>
<evidence type="ECO:0000313" key="9">
    <source>
        <dbReference type="EMBL" id="KAK9161734.1"/>
    </source>
</evidence>